<name>A0A364LA21_TALAM</name>
<gene>
    <name evidence="2" type="ORF">BHQ10_008660</name>
</gene>
<dbReference type="AlphaFoldDB" id="A0A364LA21"/>
<evidence type="ECO:0000313" key="2">
    <source>
        <dbReference type="EMBL" id="RAO72648.1"/>
    </source>
</evidence>
<dbReference type="Proteomes" id="UP000249363">
    <property type="component" value="Unassembled WGS sequence"/>
</dbReference>
<dbReference type="PANTHER" id="PTHR40640:SF1">
    <property type="entry name" value="ANCHORED GLYCOPROTEIN, PUTATIVE (AFU_ORTHOLOGUE AFUA_8G04860)-RELATED"/>
    <property type="match status" value="1"/>
</dbReference>
<dbReference type="GeneID" id="63797874"/>
<dbReference type="OrthoDB" id="4991875at2759"/>
<dbReference type="RefSeq" id="XP_040737162.1">
    <property type="nucleotide sequence ID" value="XM_040881490.1"/>
</dbReference>
<evidence type="ECO:0008006" key="4">
    <source>
        <dbReference type="Google" id="ProtNLM"/>
    </source>
</evidence>
<sequence>MRSTTVAMALLSTVVAADTVTTIWLPGFDQQPLVASIIGGDATATTYSIACAAGTDPTDCGVATGFTMIEGPKTMSLEMVDGDKSLAYADLHCDIDASASQAACTETIGGSYANYQGVTTTTFTSDDFESGWMPVTITAGSVTGGAAATTGASATESTASATTKAAASAATTAASTAASTGSAASTSSGLSTVASSSSSSTGTASAKATSSVASTGGMPQITGNAQWAMGGVAVAVALAAL</sequence>
<dbReference type="EMBL" id="MIKG01000020">
    <property type="protein sequence ID" value="RAO72648.1"/>
    <property type="molecule type" value="Genomic_DNA"/>
</dbReference>
<dbReference type="STRING" id="1196081.A0A364LA21"/>
<organism evidence="2 3">
    <name type="scientific">Talaromyces amestolkiae</name>
    <dbReference type="NCBI Taxonomy" id="1196081"/>
    <lineage>
        <taxon>Eukaryota</taxon>
        <taxon>Fungi</taxon>
        <taxon>Dikarya</taxon>
        <taxon>Ascomycota</taxon>
        <taxon>Pezizomycotina</taxon>
        <taxon>Eurotiomycetes</taxon>
        <taxon>Eurotiomycetidae</taxon>
        <taxon>Eurotiales</taxon>
        <taxon>Trichocomaceae</taxon>
        <taxon>Talaromyces</taxon>
        <taxon>Talaromyces sect. Talaromyces</taxon>
    </lineage>
</organism>
<protein>
    <recommendedName>
        <fullName evidence="4">GPI anchored protein</fullName>
    </recommendedName>
</protein>
<dbReference type="PANTHER" id="PTHR40640">
    <property type="entry name" value="ANCHORED GLYCOPROTEIN, PUTATIVE (AFU_ORTHOLOGUE AFUA_8G04860)-RELATED"/>
    <property type="match status" value="1"/>
</dbReference>
<feature type="signal peptide" evidence="1">
    <location>
        <begin position="1"/>
        <end position="17"/>
    </location>
</feature>
<comment type="caution">
    <text evidence="2">The sequence shown here is derived from an EMBL/GenBank/DDBJ whole genome shotgun (WGS) entry which is preliminary data.</text>
</comment>
<keyword evidence="1" id="KW-0732">Signal</keyword>
<keyword evidence="3" id="KW-1185">Reference proteome</keyword>
<feature type="chain" id="PRO_5016951752" description="GPI anchored protein" evidence="1">
    <location>
        <begin position="18"/>
        <end position="241"/>
    </location>
</feature>
<evidence type="ECO:0000313" key="3">
    <source>
        <dbReference type="Proteomes" id="UP000249363"/>
    </source>
</evidence>
<evidence type="ECO:0000256" key="1">
    <source>
        <dbReference type="SAM" id="SignalP"/>
    </source>
</evidence>
<proteinExistence type="predicted"/>
<accession>A0A364LA21</accession>
<reference evidence="2 3" key="1">
    <citation type="journal article" date="2017" name="Biotechnol. Biofuels">
        <title>Differential beta-glucosidase expression as a function of carbon source availability in Talaromyces amestolkiae: a genomic and proteomic approach.</title>
        <authorList>
            <person name="de Eugenio L.I."/>
            <person name="Mendez-Liter J.A."/>
            <person name="Nieto-Dominguez M."/>
            <person name="Alonso L."/>
            <person name="Gil-Munoz J."/>
            <person name="Barriuso J."/>
            <person name="Prieto A."/>
            <person name="Martinez M.J."/>
        </authorList>
    </citation>
    <scope>NUCLEOTIDE SEQUENCE [LARGE SCALE GENOMIC DNA]</scope>
    <source>
        <strain evidence="2 3">CIB</strain>
    </source>
</reference>